<keyword evidence="3" id="KW-1003">Cell membrane</keyword>
<gene>
    <name evidence="11" type="ORF">J2X09_001908</name>
</gene>
<comment type="caution">
    <text evidence="11">The sequence shown here is derived from an EMBL/GenBank/DDBJ whole genome shotgun (WGS) entry which is preliminary data.</text>
</comment>
<evidence type="ECO:0000256" key="5">
    <source>
        <dbReference type="ARBA" id="ARBA00022692"/>
    </source>
</evidence>
<dbReference type="Proteomes" id="UP001265550">
    <property type="component" value="Unassembled WGS sequence"/>
</dbReference>
<keyword evidence="7 9" id="KW-0472">Membrane</keyword>
<feature type="transmembrane region" description="Helical" evidence="9">
    <location>
        <begin position="12"/>
        <end position="38"/>
    </location>
</feature>
<feature type="transmembrane region" description="Helical" evidence="9">
    <location>
        <begin position="128"/>
        <end position="146"/>
    </location>
</feature>
<keyword evidence="5 9" id="KW-0812">Transmembrane</keyword>
<keyword evidence="6 9" id="KW-1133">Transmembrane helix</keyword>
<dbReference type="PANTHER" id="PTHR35011">
    <property type="entry name" value="2,3-DIKETO-L-GULONATE TRAP TRANSPORTER SMALL PERMEASE PROTEIN YIAM"/>
    <property type="match status" value="1"/>
</dbReference>
<comment type="subunit">
    <text evidence="9">The complex comprises the extracytoplasmic solute receptor protein and the two transmembrane proteins.</text>
</comment>
<name>A0ABU1V9R5_9BURK</name>
<evidence type="ECO:0000259" key="10">
    <source>
        <dbReference type="Pfam" id="PF04290"/>
    </source>
</evidence>
<feature type="transmembrane region" description="Helical" evidence="9">
    <location>
        <begin position="44"/>
        <end position="65"/>
    </location>
</feature>
<keyword evidence="12" id="KW-1185">Reference proteome</keyword>
<feature type="transmembrane region" description="Helical" evidence="9">
    <location>
        <begin position="86"/>
        <end position="108"/>
    </location>
</feature>
<dbReference type="InterPro" id="IPR055348">
    <property type="entry name" value="DctQ"/>
</dbReference>
<evidence type="ECO:0000313" key="12">
    <source>
        <dbReference type="Proteomes" id="UP001265550"/>
    </source>
</evidence>
<evidence type="ECO:0000256" key="2">
    <source>
        <dbReference type="ARBA" id="ARBA00022448"/>
    </source>
</evidence>
<evidence type="ECO:0000256" key="8">
    <source>
        <dbReference type="ARBA" id="ARBA00038436"/>
    </source>
</evidence>
<evidence type="ECO:0000256" key="3">
    <source>
        <dbReference type="ARBA" id="ARBA00022475"/>
    </source>
</evidence>
<evidence type="ECO:0000256" key="4">
    <source>
        <dbReference type="ARBA" id="ARBA00022519"/>
    </source>
</evidence>
<sequence>MLKKLFRAWQQLADFVAAGLLAIIFVAFILQIALRYLFNWPVGWTTEVSLLAWLWLVLWGASFVLRDHDEIRIDFLSANVGSRVRIGMAILGSVGIVVLFGMQLPAAYDYVSFMKVEKSSYLNTRFDVLFSIYLLFSVAVIARHLWSLGQLLRGRDPGVAPPDQTSSPL</sequence>
<proteinExistence type="inferred from homology"/>
<evidence type="ECO:0000256" key="1">
    <source>
        <dbReference type="ARBA" id="ARBA00004429"/>
    </source>
</evidence>
<evidence type="ECO:0000313" key="11">
    <source>
        <dbReference type="EMBL" id="MDR7094170.1"/>
    </source>
</evidence>
<evidence type="ECO:0000256" key="9">
    <source>
        <dbReference type="RuleBase" id="RU369079"/>
    </source>
</evidence>
<protein>
    <recommendedName>
        <fullName evidence="9">TRAP transporter small permease protein</fullName>
    </recommendedName>
</protein>
<keyword evidence="2 9" id="KW-0813">Transport</keyword>
<dbReference type="InterPro" id="IPR007387">
    <property type="entry name" value="TRAP_DctQ"/>
</dbReference>
<dbReference type="Pfam" id="PF04290">
    <property type="entry name" value="DctQ"/>
    <property type="match status" value="1"/>
</dbReference>
<accession>A0ABU1V9R5</accession>
<evidence type="ECO:0000256" key="6">
    <source>
        <dbReference type="ARBA" id="ARBA00022989"/>
    </source>
</evidence>
<dbReference type="PANTHER" id="PTHR35011:SF2">
    <property type="entry name" value="2,3-DIKETO-L-GULONATE TRAP TRANSPORTER SMALL PERMEASE PROTEIN YIAM"/>
    <property type="match status" value="1"/>
</dbReference>
<reference evidence="11 12" key="1">
    <citation type="submission" date="2023-07" db="EMBL/GenBank/DDBJ databases">
        <title>Sorghum-associated microbial communities from plants grown in Nebraska, USA.</title>
        <authorList>
            <person name="Schachtman D."/>
        </authorList>
    </citation>
    <scope>NUCLEOTIDE SEQUENCE [LARGE SCALE GENOMIC DNA]</scope>
    <source>
        <strain evidence="11 12">BE240</strain>
    </source>
</reference>
<feature type="domain" description="Tripartite ATP-independent periplasmic transporters DctQ component" evidence="10">
    <location>
        <begin position="25"/>
        <end position="153"/>
    </location>
</feature>
<comment type="subcellular location">
    <subcellularLocation>
        <location evidence="1 9">Cell inner membrane</location>
        <topology evidence="1 9">Multi-pass membrane protein</topology>
    </subcellularLocation>
</comment>
<evidence type="ECO:0000256" key="7">
    <source>
        <dbReference type="ARBA" id="ARBA00023136"/>
    </source>
</evidence>
<keyword evidence="4 9" id="KW-0997">Cell inner membrane</keyword>
<comment type="similarity">
    <text evidence="8 9">Belongs to the TRAP transporter small permease family.</text>
</comment>
<organism evidence="11 12">
    <name type="scientific">Hydrogenophaga laconesensis</name>
    <dbReference type="NCBI Taxonomy" id="1805971"/>
    <lineage>
        <taxon>Bacteria</taxon>
        <taxon>Pseudomonadati</taxon>
        <taxon>Pseudomonadota</taxon>
        <taxon>Betaproteobacteria</taxon>
        <taxon>Burkholderiales</taxon>
        <taxon>Comamonadaceae</taxon>
        <taxon>Hydrogenophaga</taxon>
    </lineage>
</organism>
<dbReference type="RefSeq" id="WP_204733126.1">
    <property type="nucleotide sequence ID" value="NZ_JAVDWE010000004.1"/>
</dbReference>
<dbReference type="EMBL" id="JAVDWE010000004">
    <property type="protein sequence ID" value="MDR7094170.1"/>
    <property type="molecule type" value="Genomic_DNA"/>
</dbReference>
<comment type="function">
    <text evidence="9">Part of the tripartite ATP-independent periplasmic (TRAP) transport system.</text>
</comment>